<evidence type="ECO:0000313" key="2">
    <source>
        <dbReference type="EMBL" id="EFJ41876.1"/>
    </source>
</evidence>
<dbReference type="AlphaFoldDB" id="D8UEG0"/>
<protein>
    <submittedName>
        <fullName evidence="2">Uncharacterized protein</fullName>
    </submittedName>
</protein>
<dbReference type="Proteomes" id="UP000001058">
    <property type="component" value="Unassembled WGS sequence"/>
</dbReference>
<dbReference type="InParanoid" id="D8UEG0"/>
<organism evidence="3">
    <name type="scientific">Volvox carteri f. nagariensis</name>
    <dbReference type="NCBI Taxonomy" id="3068"/>
    <lineage>
        <taxon>Eukaryota</taxon>
        <taxon>Viridiplantae</taxon>
        <taxon>Chlorophyta</taxon>
        <taxon>core chlorophytes</taxon>
        <taxon>Chlorophyceae</taxon>
        <taxon>CS clade</taxon>
        <taxon>Chlamydomonadales</taxon>
        <taxon>Volvocaceae</taxon>
        <taxon>Volvox</taxon>
    </lineage>
</organism>
<evidence type="ECO:0000256" key="1">
    <source>
        <dbReference type="SAM" id="MobiDB-lite"/>
    </source>
</evidence>
<dbReference type="EMBL" id="GL378389">
    <property type="protein sequence ID" value="EFJ41876.1"/>
    <property type="molecule type" value="Genomic_DNA"/>
</dbReference>
<dbReference type="GeneID" id="9622844"/>
<accession>D8UEG0</accession>
<feature type="region of interest" description="Disordered" evidence="1">
    <location>
        <begin position="31"/>
        <end position="66"/>
    </location>
</feature>
<name>D8UEG0_VOLCA</name>
<reference evidence="2 3" key="1">
    <citation type="journal article" date="2010" name="Science">
        <title>Genomic analysis of organismal complexity in the multicellular green alga Volvox carteri.</title>
        <authorList>
            <person name="Prochnik S.E."/>
            <person name="Umen J."/>
            <person name="Nedelcu A.M."/>
            <person name="Hallmann A."/>
            <person name="Miller S.M."/>
            <person name="Nishii I."/>
            <person name="Ferris P."/>
            <person name="Kuo A."/>
            <person name="Mitros T."/>
            <person name="Fritz-Laylin L.K."/>
            <person name="Hellsten U."/>
            <person name="Chapman J."/>
            <person name="Simakov O."/>
            <person name="Rensing S.A."/>
            <person name="Terry A."/>
            <person name="Pangilinan J."/>
            <person name="Kapitonov V."/>
            <person name="Jurka J."/>
            <person name="Salamov A."/>
            <person name="Shapiro H."/>
            <person name="Schmutz J."/>
            <person name="Grimwood J."/>
            <person name="Lindquist E."/>
            <person name="Lucas S."/>
            <person name="Grigoriev I.V."/>
            <person name="Schmitt R."/>
            <person name="Kirk D."/>
            <person name="Rokhsar D.S."/>
        </authorList>
    </citation>
    <scope>NUCLEOTIDE SEQUENCE [LARGE SCALE GENOMIC DNA]</scope>
    <source>
        <strain evidence="3">f. Nagariensis / Eve</strain>
    </source>
</reference>
<dbReference type="KEGG" id="vcn:VOLCADRAFT_107508"/>
<keyword evidence="3" id="KW-1185">Reference proteome</keyword>
<gene>
    <name evidence="2" type="ORF">VOLCADRAFT_107508</name>
</gene>
<dbReference type="RefSeq" id="XP_002957074.1">
    <property type="nucleotide sequence ID" value="XM_002957028.1"/>
</dbReference>
<evidence type="ECO:0000313" key="3">
    <source>
        <dbReference type="Proteomes" id="UP000001058"/>
    </source>
</evidence>
<sequence length="355" mass="40615">MMQMNVLSNKLPFRRALRWLVREHSRKLTNRTQQVDMEWSPPKGQAEMQWSPDNLTGDGDSGDVRGNGGTAVQVTDHLDTLGRMERWRSVLLPLKKQRLATEVQVTDHLDTLGRMERWRSVLLPLKKERLATEVQVTDHLDTLGRMERWRSVLLPLKKERLATEVQCVQPHGGNNGTELFGLDAVAPNEMIAGRSEKLLQYIDSYYVWLKLATSNMMQMNVLSNKLPFRRALRWLVREHSRKLTNRTKQVDMEWSPPKGQAEMQWSPDNLTGDGDSGDVRGNGGTAVQVTDHLDTLGRMERWRSVLLPLKKQRLATEVQSTTLDMVKQWATDVGGGDCNSHDDSKGHFKAQPFWT</sequence>
<proteinExistence type="predicted"/>